<feature type="transmembrane region" description="Helical" evidence="6">
    <location>
        <begin position="20"/>
        <end position="41"/>
    </location>
</feature>
<dbReference type="EMBL" id="QJNS01000019">
    <property type="protein sequence ID" value="RYO93222.1"/>
    <property type="molecule type" value="Genomic_DNA"/>
</dbReference>
<gene>
    <name evidence="7" type="ORF">DL762_001171</name>
</gene>
<dbReference type="InterPro" id="IPR029058">
    <property type="entry name" value="AB_hydrolase_fold"/>
</dbReference>
<comment type="similarity">
    <text evidence="4">Belongs to the serine esterase family.</text>
</comment>
<keyword evidence="1 4" id="KW-0378">Hydrolase</keyword>
<keyword evidence="8" id="KW-1185">Reference proteome</keyword>
<evidence type="ECO:0000313" key="7">
    <source>
        <dbReference type="EMBL" id="RYO93222.1"/>
    </source>
</evidence>
<dbReference type="PIRSF" id="PIRSF018169">
    <property type="entry name" value="PAF_acetylhydrolase"/>
    <property type="match status" value="1"/>
</dbReference>
<evidence type="ECO:0000256" key="5">
    <source>
        <dbReference type="SAM" id="MobiDB-lite"/>
    </source>
</evidence>
<evidence type="ECO:0000256" key="3">
    <source>
        <dbReference type="ARBA" id="ARBA00023098"/>
    </source>
</evidence>
<feature type="region of interest" description="Disordered" evidence="5">
    <location>
        <begin position="513"/>
        <end position="541"/>
    </location>
</feature>
<sequence length="541" mass="58926">MDKFFRTLRGPLRPRITVKYVLCVSAILYISYCFLTGQPLLSNKLPSYDGPYNVGTVDIEIPSEEPRNFSNAVLKETGKTAFRLDTVLFTVFYPSSPRGSRSPRSRASRHLWVPRPISLHAEGYARFACISNFLTNKLFALGLWGLVGDTEIPADVDVPLQDSTSGITRRGETEAQVILGGEHDEMSKFPVLVFSHGMASGRTSYTHYLASLASKGYVVAAVEHRDGSGPGSIVIGEDGTEKKVFHAPRESLDPVAEVDELKTVQLGLRQAEVEETVNVLDRINSGHGASVFEHNLRGEGQTLARWQGRLDMDQVVVGGHSYGATLAMQALKGAPNGARPFKGGMILDPGKASGPLNDDIDVPILVIHSQSWSKKYSLFYGRPHFATVKEIVLGVLKGGSDSWFMTARGTAHTSVTDAPLIEPTLLAWTTGSTVDAWEGVMQYVTVSHEFMQFLGDGRLRGVLELGVTHPEYDRGEMASPAEGDGMHWQIHVSPHEQSVCSIAAQSARFESMQGRPPTSAYRIANDMGRTGSGGESSTDWG</sequence>
<organism evidence="7 8">
    <name type="scientific">Monosporascus cannonballus</name>
    <dbReference type="NCBI Taxonomy" id="155416"/>
    <lineage>
        <taxon>Eukaryota</taxon>
        <taxon>Fungi</taxon>
        <taxon>Dikarya</taxon>
        <taxon>Ascomycota</taxon>
        <taxon>Pezizomycotina</taxon>
        <taxon>Sordariomycetes</taxon>
        <taxon>Xylariomycetidae</taxon>
        <taxon>Xylariales</taxon>
        <taxon>Xylariales incertae sedis</taxon>
        <taxon>Monosporascus</taxon>
    </lineage>
</organism>
<evidence type="ECO:0000256" key="2">
    <source>
        <dbReference type="ARBA" id="ARBA00022963"/>
    </source>
</evidence>
<dbReference type="Proteomes" id="UP000294003">
    <property type="component" value="Unassembled WGS sequence"/>
</dbReference>
<evidence type="ECO:0000256" key="4">
    <source>
        <dbReference type="PIRNR" id="PIRNR018169"/>
    </source>
</evidence>
<name>A0ABY0HIC9_9PEZI</name>
<protein>
    <recommendedName>
        <fullName evidence="4">Putative phospholipase</fullName>
        <ecNumber evidence="4">3.1.1.47</ecNumber>
    </recommendedName>
</protein>
<dbReference type="PANTHER" id="PTHR10272:SF11">
    <property type="entry name" value="PHOSPHOLIPASE-RELATED"/>
    <property type="match status" value="1"/>
</dbReference>
<evidence type="ECO:0000256" key="6">
    <source>
        <dbReference type="SAM" id="Phobius"/>
    </source>
</evidence>
<comment type="catalytic activity">
    <reaction evidence="4">
        <text>a 1-O-alkyl-2-acetyl-sn-glycero-3-phosphocholine + H2O = a 1-O-alkyl-sn-glycero-3-phosphocholine + acetate + H(+)</text>
        <dbReference type="Rhea" id="RHEA:17777"/>
        <dbReference type="ChEBI" id="CHEBI:15377"/>
        <dbReference type="ChEBI" id="CHEBI:15378"/>
        <dbReference type="ChEBI" id="CHEBI:30089"/>
        <dbReference type="ChEBI" id="CHEBI:30909"/>
        <dbReference type="ChEBI" id="CHEBI:36707"/>
        <dbReference type="EC" id="3.1.1.47"/>
    </reaction>
</comment>
<proteinExistence type="inferred from homology"/>
<dbReference type="EC" id="3.1.1.47" evidence="4"/>
<keyword evidence="2 4" id="KW-0442">Lipid degradation</keyword>
<dbReference type="Pfam" id="PF03403">
    <property type="entry name" value="PAF-AH_p_II"/>
    <property type="match status" value="1"/>
</dbReference>
<comment type="caution">
    <text evidence="7">The sequence shown here is derived from an EMBL/GenBank/DDBJ whole genome shotgun (WGS) entry which is preliminary data.</text>
</comment>
<dbReference type="Gene3D" id="3.40.50.1820">
    <property type="entry name" value="alpha/beta hydrolase"/>
    <property type="match status" value="1"/>
</dbReference>
<evidence type="ECO:0000256" key="1">
    <source>
        <dbReference type="ARBA" id="ARBA00022801"/>
    </source>
</evidence>
<keyword evidence="6" id="KW-1133">Transmembrane helix</keyword>
<dbReference type="PANTHER" id="PTHR10272">
    <property type="entry name" value="PLATELET-ACTIVATING FACTOR ACETYLHYDROLASE"/>
    <property type="match status" value="1"/>
</dbReference>
<keyword evidence="6" id="KW-0812">Transmembrane</keyword>
<keyword evidence="3 4" id="KW-0443">Lipid metabolism</keyword>
<reference evidence="7 8" key="1">
    <citation type="submission" date="2018-06" db="EMBL/GenBank/DDBJ databases">
        <title>Complete Genomes of Monosporascus.</title>
        <authorList>
            <person name="Robinson A.J."/>
            <person name="Natvig D.O."/>
        </authorList>
    </citation>
    <scope>NUCLEOTIDE SEQUENCE [LARGE SCALE GENOMIC DNA]</scope>
    <source>
        <strain evidence="7 8">CBS 609.92</strain>
    </source>
</reference>
<accession>A0ABY0HIC9</accession>
<evidence type="ECO:0000313" key="8">
    <source>
        <dbReference type="Proteomes" id="UP000294003"/>
    </source>
</evidence>
<keyword evidence="6" id="KW-0472">Membrane</keyword>
<dbReference type="InterPro" id="IPR016715">
    <property type="entry name" value="PAF_acetylhydro_eukaryote"/>
</dbReference>
<dbReference type="SUPFAM" id="SSF53474">
    <property type="entry name" value="alpha/beta-Hydrolases"/>
    <property type="match status" value="1"/>
</dbReference>